<protein>
    <submittedName>
        <fullName evidence="1">Ferritin-like domain-containing protein</fullName>
    </submittedName>
</protein>
<sequence>MEGLAPALRRLIEAERSYSEELRKLAESIKYTTVLAAVIEAVASDSEKHARLYEVLAKIAAGEHQARLWEEDLKAIGEVIDKHIETERRMIEETRKLLESVAEARMRLILSAIYEDEVRHHKVLLDIKDKIAKARVLTEDEFWDAVWRDSPWHGTPGG</sequence>
<name>A0A7C4FCT6_THEPE</name>
<dbReference type="EMBL" id="DTFI01000207">
    <property type="protein sequence ID" value="HGI44187.1"/>
    <property type="molecule type" value="Genomic_DNA"/>
</dbReference>
<comment type="caution">
    <text evidence="1">The sequence shown here is derived from an EMBL/GenBank/DDBJ whole genome shotgun (WGS) entry which is preliminary data.</text>
</comment>
<accession>A0A7C4FCT6</accession>
<dbReference type="AlphaFoldDB" id="A0A7C4FCT6"/>
<evidence type="ECO:0000313" key="1">
    <source>
        <dbReference type="EMBL" id="HGI44187.1"/>
    </source>
</evidence>
<proteinExistence type="predicted"/>
<reference evidence="1" key="1">
    <citation type="journal article" date="2020" name="mSystems">
        <title>Genome- and Community-Level Interaction Insights into Carbon Utilization and Element Cycling Functions of Hydrothermarchaeota in Hydrothermal Sediment.</title>
        <authorList>
            <person name="Zhou Z."/>
            <person name="Liu Y."/>
            <person name="Xu W."/>
            <person name="Pan J."/>
            <person name="Luo Z.H."/>
            <person name="Li M."/>
        </authorList>
    </citation>
    <scope>NUCLEOTIDE SEQUENCE [LARGE SCALE GENOMIC DNA]</scope>
    <source>
        <strain evidence="1">SpSt-735</strain>
    </source>
</reference>
<gene>
    <name evidence="1" type="ORF">ENV17_07370</name>
</gene>
<organism evidence="1">
    <name type="scientific">Thermofilum pendens</name>
    <dbReference type="NCBI Taxonomy" id="2269"/>
    <lineage>
        <taxon>Archaea</taxon>
        <taxon>Thermoproteota</taxon>
        <taxon>Thermoprotei</taxon>
        <taxon>Thermofilales</taxon>
        <taxon>Thermofilaceae</taxon>
        <taxon>Thermofilum</taxon>
    </lineage>
</organism>